<protein>
    <submittedName>
        <fullName evidence="1">Phytoene/squalene synthase family protein</fullName>
    </submittedName>
</protein>
<dbReference type="Proteomes" id="UP000291088">
    <property type="component" value="Unassembled WGS sequence"/>
</dbReference>
<dbReference type="OrthoDB" id="9814909at2"/>
<reference evidence="1 2" key="1">
    <citation type="submission" date="2019-01" db="EMBL/GenBank/DDBJ databases">
        <authorList>
            <person name="Deng T."/>
        </authorList>
    </citation>
    <scope>NUCLEOTIDE SEQUENCE [LARGE SCALE GENOMIC DNA]</scope>
    <source>
        <strain evidence="1 2">F8825</strain>
    </source>
</reference>
<accession>A0A4Q2TJA7</accession>
<dbReference type="EMBL" id="SDVB01000170">
    <property type="protein sequence ID" value="RYC17456.1"/>
    <property type="molecule type" value="Genomic_DNA"/>
</dbReference>
<sequence length="280" mass="30300">MPDNEAICLAGLRDTDRDRYLAALLSPADKRAGLVALYGFNAEIARIRDVVREPLPGEVRLQYWRDLVSGVEHGETAANPLGALLLATIRRHDLPVEALLRMLDARVFDLYDDPMESRGMFEGYAGDTASALIQLASLILAPDEAANCAERAGHAGVAQAVAGAILLLPRTSARGQVYIPLEILKAVGLDREGFLAGEDRARISAAVEAFAGLGREHLAKVRSAGPLPAAVMAAYLPVALVGSVLDRVAARPARVFAEEVRAPQWRRQLLLMWATVRRRV</sequence>
<dbReference type="Pfam" id="PF00494">
    <property type="entry name" value="SQS_PSY"/>
    <property type="match status" value="1"/>
</dbReference>
<gene>
    <name evidence="1" type="ORF">EUU22_05570</name>
</gene>
<name>A0A4Q2TJA7_9HYPH</name>
<dbReference type="InterPro" id="IPR008949">
    <property type="entry name" value="Isoprenoid_synthase_dom_sf"/>
</dbReference>
<keyword evidence="2" id="KW-1185">Reference proteome</keyword>
<evidence type="ECO:0000313" key="1">
    <source>
        <dbReference type="EMBL" id="RYC17456.1"/>
    </source>
</evidence>
<comment type="caution">
    <text evidence="1">The sequence shown here is derived from an EMBL/GenBank/DDBJ whole genome shotgun (WGS) entry which is preliminary data.</text>
</comment>
<evidence type="ECO:0000313" key="2">
    <source>
        <dbReference type="Proteomes" id="UP000291088"/>
    </source>
</evidence>
<dbReference type="SUPFAM" id="SSF48576">
    <property type="entry name" value="Terpenoid synthases"/>
    <property type="match status" value="1"/>
</dbReference>
<organism evidence="1 2">
    <name type="scientific">Ciceribacter ferrooxidans</name>
    <dbReference type="NCBI Taxonomy" id="2509717"/>
    <lineage>
        <taxon>Bacteria</taxon>
        <taxon>Pseudomonadati</taxon>
        <taxon>Pseudomonadota</taxon>
        <taxon>Alphaproteobacteria</taxon>
        <taxon>Hyphomicrobiales</taxon>
        <taxon>Rhizobiaceae</taxon>
        <taxon>Ciceribacter</taxon>
    </lineage>
</organism>
<dbReference type="Gene3D" id="1.10.600.10">
    <property type="entry name" value="Farnesyl Diphosphate Synthase"/>
    <property type="match status" value="1"/>
</dbReference>
<dbReference type="AlphaFoldDB" id="A0A4Q2TJA7"/>
<proteinExistence type="predicted"/>
<dbReference type="InterPro" id="IPR002060">
    <property type="entry name" value="Squ/phyt_synthse"/>
</dbReference>